<dbReference type="Pfam" id="PF00730">
    <property type="entry name" value="HhH-GPD"/>
    <property type="match status" value="1"/>
</dbReference>
<name>A0A8E2JAC4_9PEZI</name>
<feature type="domain" description="HhH-GPD" evidence="4">
    <location>
        <begin position="29"/>
        <end position="106"/>
    </location>
</feature>
<dbReference type="Gene3D" id="1.10.340.30">
    <property type="entry name" value="Hypothetical protein, domain 2"/>
    <property type="match status" value="1"/>
</dbReference>
<evidence type="ECO:0000313" key="6">
    <source>
        <dbReference type="Proteomes" id="UP000250266"/>
    </source>
</evidence>
<feature type="region of interest" description="Disordered" evidence="3">
    <location>
        <begin position="97"/>
        <end position="122"/>
    </location>
</feature>
<protein>
    <submittedName>
        <fullName evidence="5">DNA glycosylase</fullName>
    </submittedName>
</protein>
<feature type="non-terminal residue" evidence="5">
    <location>
        <position position="223"/>
    </location>
</feature>
<gene>
    <name evidence="5" type="ORF">K432DRAFT_267054</name>
</gene>
<reference evidence="5 6" key="1">
    <citation type="journal article" date="2016" name="Nat. Commun.">
        <title>Ectomycorrhizal ecology is imprinted in the genome of the dominant symbiotic fungus Cenococcum geophilum.</title>
        <authorList>
            <consortium name="DOE Joint Genome Institute"/>
            <person name="Peter M."/>
            <person name="Kohler A."/>
            <person name="Ohm R.A."/>
            <person name="Kuo A."/>
            <person name="Krutzmann J."/>
            <person name="Morin E."/>
            <person name="Arend M."/>
            <person name="Barry K.W."/>
            <person name="Binder M."/>
            <person name="Choi C."/>
            <person name="Clum A."/>
            <person name="Copeland A."/>
            <person name="Grisel N."/>
            <person name="Haridas S."/>
            <person name="Kipfer T."/>
            <person name="LaButti K."/>
            <person name="Lindquist E."/>
            <person name="Lipzen A."/>
            <person name="Maire R."/>
            <person name="Meier B."/>
            <person name="Mihaltcheva S."/>
            <person name="Molinier V."/>
            <person name="Murat C."/>
            <person name="Poggeler S."/>
            <person name="Quandt C.A."/>
            <person name="Sperisen C."/>
            <person name="Tritt A."/>
            <person name="Tisserant E."/>
            <person name="Crous P.W."/>
            <person name="Henrissat B."/>
            <person name="Nehls U."/>
            <person name="Egli S."/>
            <person name="Spatafora J.W."/>
            <person name="Grigoriev I.V."/>
            <person name="Martin F.M."/>
        </authorList>
    </citation>
    <scope>NUCLEOTIDE SEQUENCE [LARGE SCALE GENOMIC DNA]</scope>
    <source>
        <strain evidence="5 6">CBS 459.81</strain>
    </source>
</reference>
<dbReference type="EMBL" id="KV745437">
    <property type="protein sequence ID" value="OCK74659.1"/>
    <property type="molecule type" value="Genomic_DNA"/>
</dbReference>
<accession>A0A8E2JAC4</accession>
<dbReference type="GO" id="GO:0003824">
    <property type="term" value="F:catalytic activity"/>
    <property type="evidence" value="ECO:0007669"/>
    <property type="project" value="InterPro"/>
</dbReference>
<dbReference type="InterPro" id="IPR003265">
    <property type="entry name" value="HhH-GPD_domain"/>
</dbReference>
<dbReference type="GO" id="GO:0003677">
    <property type="term" value="F:DNA binding"/>
    <property type="evidence" value="ECO:0007669"/>
    <property type="project" value="InterPro"/>
</dbReference>
<feature type="non-terminal residue" evidence="5">
    <location>
        <position position="1"/>
    </location>
</feature>
<dbReference type="GO" id="GO:0006285">
    <property type="term" value="P:base-excision repair, AP site formation"/>
    <property type="evidence" value="ECO:0007669"/>
    <property type="project" value="UniProtKB-ARBA"/>
</dbReference>
<dbReference type="PANTHER" id="PTHR15074">
    <property type="entry name" value="METHYL-CPG-BINDING PROTEIN"/>
    <property type="match status" value="1"/>
</dbReference>
<dbReference type="GO" id="GO:0005634">
    <property type="term" value="C:nucleus"/>
    <property type="evidence" value="ECO:0007669"/>
    <property type="project" value="UniProtKB-SubCell"/>
</dbReference>
<sequence>SCIPFPPLSAPSFGLIQEKVAHNAFWLVVAVMLLNKTRGTVAIPTFQSLIEVYPTPVEMAHANIDELAAMIKPLGLHNNRAKILINLAVTWIKEPPEKGRRHKTPNYPKPGAGAGKNIKPGEVLQDDDTDGRQGAFEIGHLPGCGAYALDSWRIFCRDRLRGLHNREAVDETFQPEWQRVVPKDKELRAYLRWRWLREGFVWDPLTGEKEVASMKIMQQAEYG</sequence>
<evidence type="ECO:0000256" key="1">
    <source>
        <dbReference type="ARBA" id="ARBA00004123"/>
    </source>
</evidence>
<dbReference type="InterPro" id="IPR011257">
    <property type="entry name" value="DNA_glycosylase"/>
</dbReference>
<dbReference type="SUPFAM" id="SSF48150">
    <property type="entry name" value="DNA-glycosylase"/>
    <property type="match status" value="1"/>
</dbReference>
<evidence type="ECO:0000259" key="4">
    <source>
        <dbReference type="Pfam" id="PF00730"/>
    </source>
</evidence>
<dbReference type="Proteomes" id="UP000250266">
    <property type="component" value="Unassembled WGS sequence"/>
</dbReference>
<evidence type="ECO:0000256" key="3">
    <source>
        <dbReference type="SAM" id="MobiDB-lite"/>
    </source>
</evidence>
<evidence type="ECO:0000256" key="2">
    <source>
        <dbReference type="ARBA" id="ARBA00023242"/>
    </source>
</evidence>
<keyword evidence="2" id="KW-0539">Nucleus</keyword>
<proteinExistence type="predicted"/>
<keyword evidence="6" id="KW-1185">Reference proteome</keyword>
<evidence type="ECO:0000313" key="5">
    <source>
        <dbReference type="EMBL" id="OCK74659.1"/>
    </source>
</evidence>
<dbReference type="OrthoDB" id="10265068at2759"/>
<dbReference type="InterPro" id="IPR045138">
    <property type="entry name" value="MeCP2/MBD4"/>
</dbReference>
<comment type="subcellular location">
    <subcellularLocation>
        <location evidence="1">Nucleus</location>
    </subcellularLocation>
</comment>
<organism evidence="5 6">
    <name type="scientific">Lepidopterella palustris CBS 459.81</name>
    <dbReference type="NCBI Taxonomy" id="1314670"/>
    <lineage>
        <taxon>Eukaryota</taxon>
        <taxon>Fungi</taxon>
        <taxon>Dikarya</taxon>
        <taxon>Ascomycota</taxon>
        <taxon>Pezizomycotina</taxon>
        <taxon>Dothideomycetes</taxon>
        <taxon>Pleosporomycetidae</taxon>
        <taxon>Mytilinidiales</taxon>
        <taxon>Argynnaceae</taxon>
        <taxon>Lepidopterella</taxon>
    </lineage>
</organism>
<dbReference type="PANTHER" id="PTHR15074:SF0">
    <property type="entry name" value="METHYL-CPG-BINDING DOMAIN PROTEIN 4-LIKE PROTEIN"/>
    <property type="match status" value="1"/>
</dbReference>
<dbReference type="AlphaFoldDB" id="A0A8E2JAC4"/>